<dbReference type="InterPro" id="IPR036291">
    <property type="entry name" value="NAD(P)-bd_dom_sf"/>
</dbReference>
<dbReference type="EMBL" id="BRVP01000003">
    <property type="protein sequence ID" value="GLB51484.1"/>
    <property type="molecule type" value="Genomic_DNA"/>
</dbReference>
<accession>A0A9W6ETR3</accession>
<comment type="caution">
    <text evidence="2">The sequence shown here is derived from an EMBL/GenBank/DDBJ whole genome shotgun (WGS) entry which is preliminary data.</text>
</comment>
<dbReference type="PANTHER" id="PTHR48079">
    <property type="entry name" value="PROTEIN YEEZ"/>
    <property type="match status" value="1"/>
</dbReference>
<dbReference type="Pfam" id="PF03446">
    <property type="entry name" value="NAD_binding_2"/>
    <property type="match status" value="1"/>
</dbReference>
<dbReference type="SUPFAM" id="SSF51735">
    <property type="entry name" value="NAD(P)-binding Rossmann-fold domains"/>
    <property type="match status" value="1"/>
</dbReference>
<gene>
    <name evidence="2" type="primary">yeeZ</name>
    <name evidence="2" type="ORF">NBRC110019_05230</name>
</gene>
<protein>
    <submittedName>
        <fullName evidence="2">Epimerase</fullName>
    </submittedName>
</protein>
<dbReference type="InterPro" id="IPR006115">
    <property type="entry name" value="6PGDH_NADP-bd"/>
</dbReference>
<dbReference type="PANTHER" id="PTHR48079:SF6">
    <property type="entry name" value="NAD(P)-BINDING DOMAIN-CONTAINING PROTEIN-RELATED"/>
    <property type="match status" value="1"/>
</dbReference>
<keyword evidence="3" id="KW-1185">Reference proteome</keyword>
<dbReference type="Proteomes" id="UP001143545">
    <property type="component" value="Unassembled WGS sequence"/>
</dbReference>
<dbReference type="GO" id="GO:0004029">
    <property type="term" value="F:aldehyde dehydrogenase (NAD+) activity"/>
    <property type="evidence" value="ECO:0007669"/>
    <property type="project" value="TreeGrafter"/>
</dbReference>
<dbReference type="GO" id="GO:0050661">
    <property type="term" value="F:NADP binding"/>
    <property type="evidence" value="ECO:0007669"/>
    <property type="project" value="InterPro"/>
</dbReference>
<dbReference type="RefSeq" id="WP_281752063.1">
    <property type="nucleotide sequence ID" value="NZ_BRVP01000003.1"/>
</dbReference>
<organism evidence="2 3">
    <name type="scientific">Neptunitalea chrysea</name>
    <dbReference type="NCBI Taxonomy" id="1647581"/>
    <lineage>
        <taxon>Bacteria</taxon>
        <taxon>Pseudomonadati</taxon>
        <taxon>Bacteroidota</taxon>
        <taxon>Flavobacteriia</taxon>
        <taxon>Flavobacteriales</taxon>
        <taxon>Flavobacteriaceae</taxon>
        <taxon>Neptunitalea</taxon>
    </lineage>
</organism>
<dbReference type="AlphaFoldDB" id="A0A9W6ETR3"/>
<evidence type="ECO:0000259" key="1">
    <source>
        <dbReference type="Pfam" id="PF03446"/>
    </source>
</evidence>
<sequence>MRIGVIGCGWLGLPLAERLVHEGHIVFGTTMSYEKIQLLKDKGITPFLVELNEEHVSDVFNDMLKEIDVLVVNIPPGLRKNPKSNFIKKIKLLINYIEKSELTKVLFVSSTSVYGGNQGLVNEDISPIPNTESGRQLVECENMFISNNGFKTAIIRFAGLIGNDRHPINFLSGREGIKGGNDYINLIRLEDCIDLILKILRTDRFPFVLNGVFPSSLTKKEYYTKIAQQRNMELPCFMDDSRKIHRKKIETKYLEYQGVFSICK</sequence>
<dbReference type="GO" id="GO:0005737">
    <property type="term" value="C:cytoplasm"/>
    <property type="evidence" value="ECO:0007669"/>
    <property type="project" value="TreeGrafter"/>
</dbReference>
<feature type="domain" description="6-phosphogluconate dehydrogenase NADP-binding" evidence="1">
    <location>
        <begin position="2"/>
        <end position="54"/>
    </location>
</feature>
<dbReference type="Gene3D" id="3.40.50.720">
    <property type="entry name" value="NAD(P)-binding Rossmann-like Domain"/>
    <property type="match status" value="1"/>
</dbReference>
<dbReference type="InterPro" id="IPR051783">
    <property type="entry name" value="NAD(P)-dependent_oxidoreduct"/>
</dbReference>
<reference evidence="2" key="1">
    <citation type="submission" date="2022-07" db="EMBL/GenBank/DDBJ databases">
        <title>Taxonomy of Novel Oxalotrophic and Methylotrophic Bacteria.</title>
        <authorList>
            <person name="Sahin N."/>
            <person name="Tani A."/>
        </authorList>
    </citation>
    <scope>NUCLEOTIDE SEQUENCE</scope>
    <source>
        <strain evidence="2">AM327</strain>
    </source>
</reference>
<evidence type="ECO:0000313" key="3">
    <source>
        <dbReference type="Proteomes" id="UP001143545"/>
    </source>
</evidence>
<proteinExistence type="predicted"/>
<name>A0A9W6ETR3_9FLAO</name>
<evidence type="ECO:0000313" key="2">
    <source>
        <dbReference type="EMBL" id="GLB51484.1"/>
    </source>
</evidence>